<dbReference type="PANTHER" id="PTHR31350">
    <property type="entry name" value="SI:DKEY-261L7.2"/>
    <property type="match status" value="1"/>
</dbReference>
<dbReference type="InterPro" id="IPR032698">
    <property type="entry name" value="SirB1_N"/>
</dbReference>
<gene>
    <name evidence="3" type="ORF">LPW39_11245</name>
</gene>
<reference evidence="3 4" key="1">
    <citation type="submission" date="2021-11" db="EMBL/GenBank/DDBJ databases">
        <title>Genome sequence.</title>
        <authorList>
            <person name="Sun Q."/>
        </authorList>
    </citation>
    <scope>NUCLEOTIDE SEQUENCE [LARGE SCALE GENOMIC DNA]</scope>
    <source>
        <strain evidence="3 4">KCTC 12005</strain>
    </source>
</reference>
<evidence type="ECO:0000313" key="4">
    <source>
        <dbReference type="Proteomes" id="UP001199260"/>
    </source>
</evidence>
<dbReference type="Proteomes" id="UP001199260">
    <property type="component" value="Unassembled WGS sequence"/>
</dbReference>
<keyword evidence="4" id="KW-1185">Reference proteome</keyword>
<organism evidence="3 4">
    <name type="scientific">Comamonas koreensis</name>
    <dbReference type="NCBI Taxonomy" id="160825"/>
    <lineage>
        <taxon>Bacteria</taxon>
        <taxon>Pseudomonadati</taxon>
        <taxon>Pseudomonadota</taxon>
        <taxon>Betaproteobacteria</taxon>
        <taxon>Burkholderiales</taxon>
        <taxon>Comamonadaceae</taxon>
        <taxon>Comamonas</taxon>
    </lineage>
</organism>
<evidence type="ECO:0000256" key="1">
    <source>
        <dbReference type="ARBA" id="ARBA00007100"/>
    </source>
</evidence>
<evidence type="ECO:0000259" key="2">
    <source>
        <dbReference type="Pfam" id="PF13369"/>
    </source>
</evidence>
<name>A0AAW4XYI3_9BURK</name>
<protein>
    <submittedName>
        <fullName evidence="3">Tetratricopeptide repeat protein</fullName>
    </submittedName>
</protein>
<dbReference type="RefSeq" id="WP_230774681.1">
    <property type="nucleotide sequence ID" value="NZ_JAJNCT010000010.1"/>
</dbReference>
<dbReference type="SUPFAM" id="SSF48452">
    <property type="entry name" value="TPR-like"/>
    <property type="match status" value="1"/>
</dbReference>
<evidence type="ECO:0000313" key="3">
    <source>
        <dbReference type="EMBL" id="MCD2165711.1"/>
    </source>
</evidence>
<dbReference type="Gene3D" id="1.25.40.10">
    <property type="entry name" value="Tetratricopeptide repeat domain"/>
    <property type="match status" value="1"/>
</dbReference>
<dbReference type="Pfam" id="PF13371">
    <property type="entry name" value="TPR_9"/>
    <property type="match status" value="1"/>
</dbReference>
<comment type="similarity">
    <text evidence="1">Belongs to the UPF0162 family.</text>
</comment>
<dbReference type="InterPro" id="IPR011990">
    <property type="entry name" value="TPR-like_helical_dom_sf"/>
</dbReference>
<dbReference type="AlphaFoldDB" id="A0AAW4XYI3"/>
<proteinExistence type="inferred from homology"/>
<dbReference type="PANTHER" id="PTHR31350:SF21">
    <property type="entry name" value="F-BOX ONLY PROTEIN 21"/>
    <property type="match status" value="1"/>
</dbReference>
<sequence length="282" mass="31667">MDFRFSIPTPLEHFESLVSSDDGFPLLEAAAAVACIEYPQLDTQQVLNEVDQLLGQLMESRDASSRSALTRLKALNHRFYADWGFQGNPNDFYALDNSCLNAVLHRRRGIPVSLAVIWLELASALQLPAHGICFPGHFLLKVSVAEGQIVLDPLSGQSFSSNMLAEMLEPMQKAFHRVDEDDVPLGLYLQAASPRDIIARMLSNLKEIYRSDKNWSKLIEVQNRLLILLPSEWTELRDRGLAYAELGVHDRAREDLQAYLNHAGNPEDAATIRAALLDLQRM</sequence>
<feature type="domain" description="Protein SirB1 N-terminal" evidence="2">
    <location>
        <begin position="45"/>
        <end position="202"/>
    </location>
</feature>
<accession>A0AAW4XYI3</accession>
<comment type="caution">
    <text evidence="3">The sequence shown here is derived from an EMBL/GenBank/DDBJ whole genome shotgun (WGS) entry which is preliminary data.</text>
</comment>
<dbReference type="Pfam" id="PF13369">
    <property type="entry name" value="Transglut_core2"/>
    <property type="match status" value="1"/>
</dbReference>
<dbReference type="EMBL" id="JAJNCT010000010">
    <property type="protein sequence ID" value="MCD2165711.1"/>
    <property type="molecule type" value="Genomic_DNA"/>
</dbReference>